<dbReference type="AlphaFoldDB" id="A0ABD2GG91"/>
<keyword evidence="1" id="KW-0053">Apoptosis</keyword>
<dbReference type="GO" id="GO:0006915">
    <property type="term" value="P:apoptotic process"/>
    <property type="evidence" value="ECO:0007669"/>
    <property type="project" value="UniProtKB-KW"/>
</dbReference>
<feature type="compositionally biased region" description="Basic and acidic residues" evidence="2">
    <location>
        <begin position="79"/>
        <end position="90"/>
    </location>
</feature>
<comment type="caution">
    <text evidence="3">The sequence shown here is derived from an EMBL/GenBank/DDBJ whole genome shotgun (WGS) entry which is preliminary data.</text>
</comment>
<organism evidence="3 4">
    <name type="scientific">Pagothenia borchgrevinki</name>
    <name type="common">Bald rockcod</name>
    <name type="synonym">Trematomus borchgrevinki</name>
    <dbReference type="NCBI Taxonomy" id="8213"/>
    <lineage>
        <taxon>Eukaryota</taxon>
        <taxon>Metazoa</taxon>
        <taxon>Chordata</taxon>
        <taxon>Craniata</taxon>
        <taxon>Vertebrata</taxon>
        <taxon>Euteleostomi</taxon>
        <taxon>Actinopterygii</taxon>
        <taxon>Neopterygii</taxon>
        <taxon>Teleostei</taxon>
        <taxon>Neoteleostei</taxon>
        <taxon>Acanthomorphata</taxon>
        <taxon>Eupercaria</taxon>
        <taxon>Perciformes</taxon>
        <taxon>Notothenioidei</taxon>
        <taxon>Nototheniidae</taxon>
        <taxon>Pagothenia</taxon>
    </lineage>
</organism>
<evidence type="ECO:0000313" key="3">
    <source>
        <dbReference type="EMBL" id="KAL3053046.1"/>
    </source>
</evidence>
<dbReference type="EMBL" id="JBIYXZ010002078">
    <property type="protein sequence ID" value="KAL3053046.1"/>
    <property type="molecule type" value="Genomic_DNA"/>
</dbReference>
<dbReference type="PANTHER" id="PTHR14965:SF2">
    <property type="entry name" value="BCL-2-LIKE PROTEIN 12"/>
    <property type="match status" value="1"/>
</dbReference>
<gene>
    <name evidence="3" type="ORF">OYC64_005553</name>
</gene>
<evidence type="ECO:0000256" key="2">
    <source>
        <dbReference type="SAM" id="MobiDB-lite"/>
    </source>
</evidence>
<feature type="compositionally biased region" description="Basic and acidic residues" evidence="2">
    <location>
        <begin position="159"/>
        <end position="201"/>
    </location>
</feature>
<dbReference type="Proteomes" id="UP001619887">
    <property type="component" value="Unassembled WGS sequence"/>
</dbReference>
<feature type="compositionally biased region" description="Basic residues" evidence="2">
    <location>
        <begin position="140"/>
        <end position="158"/>
    </location>
</feature>
<evidence type="ECO:0008006" key="5">
    <source>
        <dbReference type="Google" id="ProtNLM"/>
    </source>
</evidence>
<feature type="region of interest" description="Disordered" evidence="2">
    <location>
        <begin position="42"/>
        <end position="223"/>
    </location>
</feature>
<name>A0ABD2GG91_PAGBO</name>
<reference evidence="3 4" key="1">
    <citation type="journal article" date="2022" name="G3 (Bethesda)">
        <title>Evaluating Illumina-, Nanopore-, and PacBio-based genome assembly strategies with the bald notothen, Trematomus borchgrevinki.</title>
        <authorList>
            <person name="Rayamajhi N."/>
            <person name="Cheng C.C."/>
            <person name="Catchen J.M."/>
        </authorList>
    </citation>
    <scope>NUCLEOTIDE SEQUENCE [LARGE SCALE GENOMIC DNA]</scope>
    <source>
        <strain evidence="3">AGRC-2024</strain>
    </source>
</reference>
<proteinExistence type="predicted"/>
<accession>A0ABD2GG91</accession>
<feature type="compositionally biased region" description="Basic and acidic residues" evidence="2">
    <location>
        <begin position="102"/>
        <end position="123"/>
    </location>
</feature>
<protein>
    <recommendedName>
        <fullName evidence="5">Bcl-2-like protein 12</fullName>
    </recommendedName>
</protein>
<evidence type="ECO:0000256" key="1">
    <source>
        <dbReference type="ARBA" id="ARBA00022703"/>
    </source>
</evidence>
<dbReference type="PANTHER" id="PTHR14965">
    <property type="entry name" value="SI:CH73-248E21.1"/>
    <property type="match status" value="1"/>
</dbReference>
<keyword evidence="4" id="KW-1185">Reference proteome</keyword>
<reference evidence="3 4" key="2">
    <citation type="journal article" date="2024" name="G3 (Bethesda)">
        <title>The genome of the cryopelagic Antarctic bald notothen, Trematomus borchgrevinki.</title>
        <authorList>
            <person name="Rayamajhi N."/>
            <person name="Rivera-Colon A.G."/>
            <person name="Minhas B.F."/>
            <person name="Cheng C.C."/>
            <person name="Catchen J.M."/>
        </authorList>
    </citation>
    <scope>NUCLEOTIDE SEQUENCE [LARGE SCALE GENOMIC DNA]</scope>
    <source>
        <strain evidence="3">AGRC-2024</strain>
    </source>
</reference>
<evidence type="ECO:0000313" key="4">
    <source>
        <dbReference type="Proteomes" id="UP001619887"/>
    </source>
</evidence>
<sequence length="385" mass="43679">MSESAGRNSSVSSIASISLVEIKAETHLVLKAFLHRTLSMPLKERPGTVGGLYRDHSKYSSKPLQKVKDGGDYQDVTSADEKKTGFKDFIKQLPLNNTIRRPAKEPKGSLDRDSRSKAVRDLTDDVPSSTSEEDDGEKRQPKKLNQKKIKRKISSFFKKRIEKEKEKDRERDKEKDRERDKEKDRERDKEKDKERDRDGARPLRPSTLPIDKQLEPSLALISPNHPPEFYDEVAEKLEKIARRSTCKKTVSPTVPPPTAVWDKDVMVQQLAQVLSLEGDSINNKIQTDPFLRSSLARLSYASFAKLLDTFSGSEVSDPPALQPAASPTLRRMAVTMEVSRRIVTATGTQRMQGYAESYMETFAPWVKSHGGWENVVYLEEPAEYD</sequence>